<protein>
    <submittedName>
        <fullName evidence="1">Uncharacterized protein</fullName>
    </submittedName>
</protein>
<evidence type="ECO:0000313" key="2">
    <source>
        <dbReference type="Proteomes" id="UP001054837"/>
    </source>
</evidence>
<evidence type="ECO:0000313" key="1">
    <source>
        <dbReference type="EMBL" id="GIY35870.1"/>
    </source>
</evidence>
<accession>A0AAV4STR3</accession>
<keyword evidence="2" id="KW-1185">Reference proteome</keyword>
<dbReference type="Proteomes" id="UP001054837">
    <property type="component" value="Unassembled WGS sequence"/>
</dbReference>
<gene>
    <name evidence="1" type="ORF">CDAR_404461</name>
</gene>
<sequence>MSLHGFQQYCDHLSTSLPSFICGKTGSTWVHHVTSTMMSSADLAGGGGYRGRKMWAYLEGDLASEQTWGFSNVPGECITTNQYGISVRDFLCCSDFYLPEFLTYFIKEIVHKQQHKNRVDRIPKKTPEDDCHLKCFNVRRPNFPNHSAVPSRGA</sequence>
<name>A0AAV4STR3_9ARAC</name>
<comment type="caution">
    <text evidence="1">The sequence shown here is derived from an EMBL/GenBank/DDBJ whole genome shotgun (WGS) entry which is preliminary data.</text>
</comment>
<reference evidence="1 2" key="1">
    <citation type="submission" date="2021-06" db="EMBL/GenBank/DDBJ databases">
        <title>Caerostris darwini draft genome.</title>
        <authorList>
            <person name="Kono N."/>
            <person name="Arakawa K."/>
        </authorList>
    </citation>
    <scope>NUCLEOTIDE SEQUENCE [LARGE SCALE GENOMIC DNA]</scope>
</reference>
<dbReference type="EMBL" id="BPLQ01008199">
    <property type="protein sequence ID" value="GIY35870.1"/>
    <property type="molecule type" value="Genomic_DNA"/>
</dbReference>
<dbReference type="AlphaFoldDB" id="A0AAV4STR3"/>
<organism evidence="1 2">
    <name type="scientific">Caerostris darwini</name>
    <dbReference type="NCBI Taxonomy" id="1538125"/>
    <lineage>
        <taxon>Eukaryota</taxon>
        <taxon>Metazoa</taxon>
        <taxon>Ecdysozoa</taxon>
        <taxon>Arthropoda</taxon>
        <taxon>Chelicerata</taxon>
        <taxon>Arachnida</taxon>
        <taxon>Araneae</taxon>
        <taxon>Araneomorphae</taxon>
        <taxon>Entelegynae</taxon>
        <taxon>Araneoidea</taxon>
        <taxon>Araneidae</taxon>
        <taxon>Caerostris</taxon>
    </lineage>
</organism>
<proteinExistence type="predicted"/>